<evidence type="ECO:0000256" key="4">
    <source>
        <dbReference type="ARBA" id="ARBA00012513"/>
    </source>
</evidence>
<dbReference type="EC" id="2.7.11.1" evidence="4"/>
<feature type="domain" description="Protein kinase" evidence="17">
    <location>
        <begin position="28"/>
        <end position="279"/>
    </location>
</feature>
<comment type="subcellular location">
    <subcellularLocation>
        <location evidence="2">Cytoplasm</location>
    </subcellularLocation>
</comment>
<evidence type="ECO:0000256" key="14">
    <source>
        <dbReference type="ARBA" id="ARBA00048679"/>
    </source>
</evidence>
<evidence type="ECO:0000256" key="12">
    <source>
        <dbReference type="ARBA" id="ARBA00022842"/>
    </source>
</evidence>
<dbReference type="GO" id="GO:0005737">
    <property type="term" value="C:cytoplasm"/>
    <property type="evidence" value="ECO:0007669"/>
    <property type="project" value="UniProtKB-SubCell"/>
</dbReference>
<dbReference type="OrthoDB" id="248923at2759"/>
<evidence type="ECO:0000256" key="15">
    <source>
        <dbReference type="SAM" id="Coils"/>
    </source>
</evidence>
<evidence type="ECO:0000256" key="13">
    <source>
        <dbReference type="ARBA" id="ARBA00047899"/>
    </source>
</evidence>
<evidence type="ECO:0000256" key="9">
    <source>
        <dbReference type="ARBA" id="ARBA00022741"/>
    </source>
</evidence>
<comment type="catalytic activity">
    <reaction evidence="14">
        <text>L-seryl-[protein] + ATP = O-phospho-L-seryl-[protein] + ADP + H(+)</text>
        <dbReference type="Rhea" id="RHEA:17989"/>
        <dbReference type="Rhea" id="RHEA-COMP:9863"/>
        <dbReference type="Rhea" id="RHEA-COMP:11604"/>
        <dbReference type="ChEBI" id="CHEBI:15378"/>
        <dbReference type="ChEBI" id="CHEBI:29999"/>
        <dbReference type="ChEBI" id="CHEBI:30616"/>
        <dbReference type="ChEBI" id="CHEBI:83421"/>
        <dbReference type="ChEBI" id="CHEBI:456216"/>
        <dbReference type="EC" id="2.7.11.1"/>
    </reaction>
</comment>
<feature type="region of interest" description="Disordered" evidence="16">
    <location>
        <begin position="336"/>
        <end position="443"/>
    </location>
</feature>
<dbReference type="PROSITE" id="PS00107">
    <property type="entry name" value="PROTEIN_KINASE_ATP"/>
    <property type="match status" value="1"/>
</dbReference>
<evidence type="ECO:0000313" key="19">
    <source>
        <dbReference type="Proteomes" id="UP000322225"/>
    </source>
</evidence>
<reference evidence="18" key="2">
    <citation type="submission" date="2024-01" db="EMBL/GenBank/DDBJ databases">
        <title>Comparative genomics of Cryptococcus and Kwoniella reveals pathogenesis evolution and contrasting modes of karyotype evolution via chromosome fusion or intercentromeric recombination.</title>
        <authorList>
            <person name="Coelho M.A."/>
            <person name="David-Palma M."/>
            <person name="Shea T."/>
            <person name="Bowers K."/>
            <person name="McGinley-Smith S."/>
            <person name="Mohammad A.W."/>
            <person name="Gnirke A."/>
            <person name="Yurkov A.M."/>
            <person name="Nowrousian M."/>
            <person name="Sun S."/>
            <person name="Cuomo C.A."/>
            <person name="Heitman J."/>
        </authorList>
    </citation>
    <scope>NUCLEOTIDE SEQUENCE</scope>
    <source>
        <strain evidence="18">CBS 12478</strain>
    </source>
</reference>
<comment type="cofactor">
    <cofactor evidence="1">
        <name>Mg(2+)</name>
        <dbReference type="ChEBI" id="CHEBI:18420"/>
    </cofactor>
</comment>
<keyword evidence="9" id="KW-0547">Nucleotide-binding</keyword>
<keyword evidence="7" id="KW-0808">Transferase</keyword>
<dbReference type="InterPro" id="IPR011009">
    <property type="entry name" value="Kinase-like_dom_sf"/>
</dbReference>
<dbReference type="Gene3D" id="3.30.200.20">
    <property type="entry name" value="Phosphorylase Kinase, domain 1"/>
    <property type="match status" value="1"/>
</dbReference>
<dbReference type="GO" id="GO:0046872">
    <property type="term" value="F:metal ion binding"/>
    <property type="evidence" value="ECO:0007669"/>
    <property type="project" value="UniProtKB-KW"/>
</dbReference>
<keyword evidence="19" id="KW-1185">Reference proteome</keyword>
<feature type="compositionally biased region" description="Polar residues" evidence="16">
    <location>
        <begin position="339"/>
        <end position="348"/>
    </location>
</feature>
<evidence type="ECO:0000256" key="3">
    <source>
        <dbReference type="ARBA" id="ARBA00008874"/>
    </source>
</evidence>
<protein>
    <recommendedName>
        <fullName evidence="4">non-specific serine/threonine protein kinase</fullName>
        <ecNumber evidence="4">2.7.11.1</ecNumber>
    </recommendedName>
</protein>
<evidence type="ECO:0000256" key="7">
    <source>
        <dbReference type="ARBA" id="ARBA00022679"/>
    </source>
</evidence>
<dbReference type="SMART" id="SM00220">
    <property type="entry name" value="S_TKc"/>
    <property type="match status" value="1"/>
</dbReference>
<dbReference type="PANTHER" id="PTHR48012">
    <property type="entry name" value="STERILE20-LIKE KINASE, ISOFORM B-RELATED"/>
    <property type="match status" value="1"/>
</dbReference>
<dbReference type="CDD" id="cd06609">
    <property type="entry name" value="STKc_MST3_like"/>
    <property type="match status" value="1"/>
</dbReference>
<dbReference type="GeneID" id="43592270"/>
<dbReference type="EMBL" id="CP144058">
    <property type="protein sequence ID" value="WWD20264.1"/>
    <property type="molecule type" value="Genomic_DNA"/>
</dbReference>
<keyword evidence="11" id="KW-0067">ATP-binding</keyword>
<evidence type="ECO:0000256" key="11">
    <source>
        <dbReference type="ARBA" id="ARBA00022840"/>
    </source>
</evidence>
<evidence type="ECO:0000256" key="1">
    <source>
        <dbReference type="ARBA" id="ARBA00001946"/>
    </source>
</evidence>
<dbReference type="Pfam" id="PF20929">
    <property type="entry name" value="PDCD10_N"/>
    <property type="match status" value="1"/>
</dbReference>
<dbReference type="FunFam" id="1.10.510.10:FF:000207">
    <property type="entry name" value="serine/threonine-protein kinase dst1 isoform X1"/>
    <property type="match status" value="1"/>
</dbReference>
<dbReference type="PANTHER" id="PTHR48012:SF10">
    <property type="entry name" value="FI20177P1"/>
    <property type="match status" value="1"/>
</dbReference>
<gene>
    <name evidence="18" type="ORF">CI109_104740</name>
</gene>
<feature type="region of interest" description="Disordered" evidence="16">
    <location>
        <begin position="1"/>
        <end position="22"/>
    </location>
</feature>
<dbReference type="PROSITE" id="PS50011">
    <property type="entry name" value="PROTEIN_KINASE_DOM"/>
    <property type="match status" value="1"/>
</dbReference>
<dbReference type="InterPro" id="IPR048288">
    <property type="entry name" value="PDCD10_N"/>
</dbReference>
<keyword evidence="8" id="KW-0479">Metal-binding</keyword>
<evidence type="ECO:0000256" key="10">
    <source>
        <dbReference type="ARBA" id="ARBA00022777"/>
    </source>
</evidence>
<evidence type="ECO:0000256" key="16">
    <source>
        <dbReference type="SAM" id="MobiDB-lite"/>
    </source>
</evidence>
<comment type="catalytic activity">
    <reaction evidence="13">
        <text>L-threonyl-[protein] + ATP = O-phospho-L-threonyl-[protein] + ADP + H(+)</text>
        <dbReference type="Rhea" id="RHEA:46608"/>
        <dbReference type="Rhea" id="RHEA-COMP:11060"/>
        <dbReference type="Rhea" id="RHEA-COMP:11605"/>
        <dbReference type="ChEBI" id="CHEBI:15378"/>
        <dbReference type="ChEBI" id="CHEBI:30013"/>
        <dbReference type="ChEBI" id="CHEBI:30616"/>
        <dbReference type="ChEBI" id="CHEBI:61977"/>
        <dbReference type="ChEBI" id="CHEBI:456216"/>
        <dbReference type="EC" id="2.7.11.1"/>
    </reaction>
</comment>
<evidence type="ECO:0000256" key="8">
    <source>
        <dbReference type="ARBA" id="ARBA00022723"/>
    </source>
</evidence>
<accession>A0A5M6BP38</accession>
<reference evidence="18" key="1">
    <citation type="submission" date="2017-08" db="EMBL/GenBank/DDBJ databases">
        <authorList>
            <person name="Cuomo C."/>
            <person name="Billmyre B."/>
            <person name="Heitman J."/>
        </authorList>
    </citation>
    <scope>NUCLEOTIDE SEQUENCE</scope>
    <source>
        <strain evidence="18">CBS 12478</strain>
    </source>
</reference>
<keyword evidence="10" id="KW-0418">Kinase</keyword>
<feature type="coiled-coil region" evidence="15">
    <location>
        <begin position="54"/>
        <end position="81"/>
    </location>
</feature>
<keyword evidence="15" id="KW-0175">Coiled coil</keyword>
<evidence type="ECO:0000256" key="2">
    <source>
        <dbReference type="ARBA" id="ARBA00004496"/>
    </source>
</evidence>
<dbReference type="InterPro" id="IPR050629">
    <property type="entry name" value="STE20/SPS1-PAK"/>
</dbReference>
<dbReference type="Pfam" id="PF00069">
    <property type="entry name" value="Pkinase"/>
    <property type="match status" value="1"/>
</dbReference>
<dbReference type="Proteomes" id="UP000322225">
    <property type="component" value="Chromosome 8"/>
</dbReference>
<sequence>MEATNTIAQSTYSQTNSNNPHADPELFYVRQNRIGKGSFGEVYKGYDRRTSLPVAIKIIDLESAEDEIDDIQQEIQILGQLDSEFVTRYHGSYLKGSNLWIIMEYCSGGSCSDLMKAGIFREEYIAILARELLRGLEYLHGEGKLHRDIKAANILLTSNGDVKLADFGVSGQLTATMTKKNTFVGTPYWMSPEVIKQSGYDHKADIWSLGITCIEMAMGEPPYAELHPMKVLFLIPKNPPPQLDESKFSRTFRDFVSLCLQRDPRMRPSAKDLLKHKFIRTARKASYLTELIERSEKFKAEGGQKLGDDGSRDGMSAEPAYGPAAEALWDFGTVRNALPPQSQGTVSRATGRPLPPSGTGSAANNTTPTSSRPPPARVAESNLPPSMSGRALPTLPSSSSQATITSPEAAHPAYPTIRNAVPDGPVPTPSQPQPQQGHIHEDDGDEDVMLEGVIVPAINNLATRVPNDHARAALARLRQAFIDAERSIPGVTSAFVLEIVENVEPVEEH</sequence>
<feature type="compositionally biased region" description="Polar residues" evidence="16">
    <location>
        <begin position="395"/>
        <end position="406"/>
    </location>
</feature>
<keyword evidence="5" id="KW-0963">Cytoplasm</keyword>
<dbReference type="Gene3D" id="1.10.510.10">
    <property type="entry name" value="Transferase(Phosphotransferase) domain 1"/>
    <property type="match status" value="1"/>
</dbReference>
<evidence type="ECO:0000313" key="18">
    <source>
        <dbReference type="EMBL" id="WWD20264.1"/>
    </source>
</evidence>
<dbReference type="AlphaFoldDB" id="A0A5M6BP38"/>
<dbReference type="InterPro" id="IPR000719">
    <property type="entry name" value="Prot_kinase_dom"/>
</dbReference>
<dbReference type="InterPro" id="IPR046409">
    <property type="entry name" value="PDC10_dimerisation_sf"/>
</dbReference>
<evidence type="ECO:0000256" key="5">
    <source>
        <dbReference type="ARBA" id="ARBA00022490"/>
    </source>
</evidence>
<dbReference type="GO" id="GO:0005524">
    <property type="term" value="F:ATP binding"/>
    <property type="evidence" value="ECO:0007669"/>
    <property type="project" value="UniProtKB-UniRule"/>
</dbReference>
<dbReference type="InterPro" id="IPR017441">
    <property type="entry name" value="Protein_kinase_ATP_BS"/>
</dbReference>
<proteinExistence type="inferred from homology"/>
<dbReference type="GO" id="GO:0004674">
    <property type="term" value="F:protein serine/threonine kinase activity"/>
    <property type="evidence" value="ECO:0007669"/>
    <property type="project" value="UniProtKB-KW"/>
</dbReference>
<dbReference type="Gene3D" id="1.10.12.70">
    <property type="match status" value="1"/>
</dbReference>
<dbReference type="RefSeq" id="XP_031857584.1">
    <property type="nucleotide sequence ID" value="XM_032008098.1"/>
</dbReference>
<keyword evidence="6" id="KW-0723">Serine/threonine-protein kinase</keyword>
<dbReference type="KEGG" id="ksn:43592270"/>
<comment type="similarity">
    <text evidence="3">Belongs to the protein kinase superfamily. STE Ser/Thr protein kinase family. STE20 subfamily.</text>
</comment>
<name>A0A5M6BP38_9TREE</name>
<feature type="compositionally biased region" description="Polar residues" evidence="16">
    <location>
        <begin position="1"/>
        <end position="20"/>
    </location>
</feature>
<organism evidence="18 19">
    <name type="scientific">Kwoniella shandongensis</name>
    <dbReference type="NCBI Taxonomy" id="1734106"/>
    <lineage>
        <taxon>Eukaryota</taxon>
        <taxon>Fungi</taxon>
        <taxon>Dikarya</taxon>
        <taxon>Basidiomycota</taxon>
        <taxon>Agaricomycotina</taxon>
        <taxon>Tremellomycetes</taxon>
        <taxon>Tremellales</taxon>
        <taxon>Cryptococcaceae</taxon>
        <taxon>Kwoniella</taxon>
    </lineage>
</organism>
<evidence type="ECO:0000259" key="17">
    <source>
        <dbReference type="PROSITE" id="PS50011"/>
    </source>
</evidence>
<evidence type="ECO:0000256" key="6">
    <source>
        <dbReference type="ARBA" id="ARBA00022527"/>
    </source>
</evidence>
<keyword evidence="12" id="KW-0460">Magnesium</keyword>
<dbReference type="SUPFAM" id="SSF56112">
    <property type="entry name" value="Protein kinase-like (PK-like)"/>
    <property type="match status" value="1"/>
</dbReference>